<dbReference type="EMBL" id="UYJE01002656">
    <property type="protein sequence ID" value="VDI12589.1"/>
    <property type="molecule type" value="Genomic_DNA"/>
</dbReference>
<gene>
    <name evidence="2" type="ORF">MGAL_10B059938</name>
</gene>
<proteinExistence type="predicted"/>
<accession>A0A8B6CZ67</accession>
<evidence type="ECO:0000313" key="2">
    <source>
        <dbReference type="EMBL" id="VDI12589.1"/>
    </source>
</evidence>
<sequence length="143" mass="16001">MLVCLLFFMFEISAGITEFPCKFPCEWRNKTFNIYEAGQPSHTWKFSSDVSRKFPDQTEFTDLCGVCHMTDENGEIATVSEAVESGTPATSPPVNSVPCNLPSTCTSSPLGIFLVIQVILFHEETAKIQRLKARIRQPNKQPP</sequence>
<keyword evidence="1" id="KW-0732">Signal</keyword>
<evidence type="ECO:0000256" key="1">
    <source>
        <dbReference type="SAM" id="SignalP"/>
    </source>
</evidence>
<feature type="chain" id="PRO_5032592978" evidence="1">
    <location>
        <begin position="16"/>
        <end position="143"/>
    </location>
</feature>
<protein>
    <submittedName>
        <fullName evidence="2">Uncharacterized protein</fullName>
    </submittedName>
</protein>
<dbReference type="AlphaFoldDB" id="A0A8B6CZ67"/>
<organism evidence="2 3">
    <name type="scientific">Mytilus galloprovincialis</name>
    <name type="common">Mediterranean mussel</name>
    <dbReference type="NCBI Taxonomy" id="29158"/>
    <lineage>
        <taxon>Eukaryota</taxon>
        <taxon>Metazoa</taxon>
        <taxon>Spiralia</taxon>
        <taxon>Lophotrochozoa</taxon>
        <taxon>Mollusca</taxon>
        <taxon>Bivalvia</taxon>
        <taxon>Autobranchia</taxon>
        <taxon>Pteriomorphia</taxon>
        <taxon>Mytilida</taxon>
        <taxon>Mytiloidea</taxon>
        <taxon>Mytilidae</taxon>
        <taxon>Mytilinae</taxon>
        <taxon>Mytilus</taxon>
    </lineage>
</organism>
<reference evidence="2" key="1">
    <citation type="submission" date="2018-11" db="EMBL/GenBank/DDBJ databases">
        <authorList>
            <person name="Alioto T."/>
            <person name="Alioto T."/>
        </authorList>
    </citation>
    <scope>NUCLEOTIDE SEQUENCE</scope>
</reference>
<dbReference type="Proteomes" id="UP000596742">
    <property type="component" value="Unassembled WGS sequence"/>
</dbReference>
<keyword evidence="3" id="KW-1185">Reference proteome</keyword>
<feature type="signal peptide" evidence="1">
    <location>
        <begin position="1"/>
        <end position="15"/>
    </location>
</feature>
<evidence type="ECO:0000313" key="3">
    <source>
        <dbReference type="Proteomes" id="UP000596742"/>
    </source>
</evidence>
<comment type="caution">
    <text evidence="2">The sequence shown here is derived from an EMBL/GenBank/DDBJ whole genome shotgun (WGS) entry which is preliminary data.</text>
</comment>
<name>A0A8B6CZ67_MYTGA</name>